<feature type="chain" id="PRO_5022804652" evidence="1">
    <location>
        <begin position="39"/>
        <end position="309"/>
    </location>
</feature>
<protein>
    <submittedName>
        <fullName evidence="2">Uncharacterized protein</fullName>
    </submittedName>
</protein>
<evidence type="ECO:0000256" key="1">
    <source>
        <dbReference type="SAM" id="SignalP"/>
    </source>
</evidence>
<dbReference type="AlphaFoldDB" id="A0A5B9QU15"/>
<organism evidence="2 3">
    <name type="scientific">Roseimaritima ulvae</name>
    <dbReference type="NCBI Taxonomy" id="980254"/>
    <lineage>
        <taxon>Bacteria</taxon>
        <taxon>Pseudomonadati</taxon>
        <taxon>Planctomycetota</taxon>
        <taxon>Planctomycetia</taxon>
        <taxon>Pirellulales</taxon>
        <taxon>Pirellulaceae</taxon>
        <taxon>Roseimaritima</taxon>
    </lineage>
</organism>
<evidence type="ECO:0000313" key="2">
    <source>
        <dbReference type="EMBL" id="QEG40895.1"/>
    </source>
</evidence>
<dbReference type="Proteomes" id="UP000325286">
    <property type="component" value="Chromosome"/>
</dbReference>
<sequence precursor="true">MLGRELFPVPIVRVQRVARAVCAMAFVLPMLIASPANAADSIVVVIQHDSNGDVNIKHNSSLTGSDGQPIQWKSQPGIVITQQNGGTLSIEAVGQAEIVVGGQRVRQRLVRVPSGSLNVDLPGVNVTFWTVSNPASGDVNVSASKAVYYLESASGPSTASDVHLTAYDFVYVSTSAFSRDLTVETQDLIVNGVSVVRDVIAGAYPDVGTFSFSITLDVQDLTATCAFLSDVSFGEIDGFASKTLEVYLDSYKNIYGSGDASILLDNCDVELPKFMGTKGGFDEVIETLNNSFVIKPGMLSYIDKVTLQD</sequence>
<accession>A0A5B9QU15</accession>
<reference evidence="2 3" key="1">
    <citation type="submission" date="2019-08" db="EMBL/GenBank/DDBJ databases">
        <title>Deep-cultivation of Planctomycetes and their phenomic and genomic characterization uncovers novel biology.</title>
        <authorList>
            <person name="Wiegand S."/>
            <person name="Jogler M."/>
            <person name="Boedeker C."/>
            <person name="Pinto D."/>
            <person name="Vollmers J."/>
            <person name="Rivas-Marin E."/>
            <person name="Kohn T."/>
            <person name="Peeters S.H."/>
            <person name="Heuer A."/>
            <person name="Rast P."/>
            <person name="Oberbeckmann S."/>
            <person name="Bunk B."/>
            <person name="Jeske O."/>
            <person name="Meyerdierks A."/>
            <person name="Storesund J.E."/>
            <person name="Kallscheuer N."/>
            <person name="Luecker S."/>
            <person name="Lage O.M."/>
            <person name="Pohl T."/>
            <person name="Merkel B.J."/>
            <person name="Hornburger P."/>
            <person name="Mueller R.-W."/>
            <person name="Bruemmer F."/>
            <person name="Labrenz M."/>
            <person name="Spormann A.M."/>
            <person name="Op den Camp H."/>
            <person name="Overmann J."/>
            <person name="Amann R."/>
            <person name="Jetten M.S.M."/>
            <person name="Mascher T."/>
            <person name="Medema M.H."/>
            <person name="Devos D.P."/>
            <person name="Kaster A.-K."/>
            <person name="Ovreas L."/>
            <person name="Rohde M."/>
            <person name="Galperin M.Y."/>
            <person name="Jogler C."/>
        </authorList>
    </citation>
    <scope>NUCLEOTIDE SEQUENCE [LARGE SCALE GENOMIC DNA]</scope>
    <source>
        <strain evidence="2 3">UC8</strain>
    </source>
</reference>
<keyword evidence="3" id="KW-1185">Reference proteome</keyword>
<evidence type="ECO:0000313" key="3">
    <source>
        <dbReference type="Proteomes" id="UP000325286"/>
    </source>
</evidence>
<feature type="signal peptide" evidence="1">
    <location>
        <begin position="1"/>
        <end position="38"/>
    </location>
</feature>
<dbReference type="EMBL" id="CP042914">
    <property type="protein sequence ID" value="QEG40895.1"/>
    <property type="molecule type" value="Genomic_DNA"/>
</dbReference>
<name>A0A5B9QU15_9BACT</name>
<gene>
    <name evidence="2" type="ORF">UC8_29130</name>
</gene>
<dbReference type="KEGG" id="rul:UC8_29130"/>
<keyword evidence="1" id="KW-0732">Signal</keyword>
<dbReference type="RefSeq" id="WP_068140208.1">
    <property type="nucleotide sequence ID" value="NZ_CP042914.1"/>
</dbReference>
<proteinExistence type="predicted"/>